<dbReference type="EMBL" id="CADCVB010000090">
    <property type="protein sequence ID" value="CAA9424630.1"/>
    <property type="molecule type" value="Genomic_DNA"/>
</dbReference>
<protein>
    <recommendedName>
        <fullName evidence="4">Alkaline shock protein 23</fullName>
    </recommendedName>
</protein>
<evidence type="ECO:0000256" key="1">
    <source>
        <dbReference type="ARBA" id="ARBA00005721"/>
    </source>
</evidence>
<dbReference type="PANTHER" id="PTHR34297:SF2">
    <property type="entry name" value="ASP23_GLS24 FAMILY ENVELOPE STRESS RESPONSE PROTEIN"/>
    <property type="match status" value="1"/>
</dbReference>
<gene>
    <name evidence="3" type="ORF">AVDCRST_MAG78-1270</name>
</gene>
<proteinExistence type="inferred from homology"/>
<organism evidence="3">
    <name type="scientific">uncultured Rubrobacteraceae bacterium</name>
    <dbReference type="NCBI Taxonomy" id="349277"/>
    <lineage>
        <taxon>Bacteria</taxon>
        <taxon>Bacillati</taxon>
        <taxon>Actinomycetota</taxon>
        <taxon>Rubrobacteria</taxon>
        <taxon>Rubrobacterales</taxon>
        <taxon>Rubrobacteraceae</taxon>
        <taxon>environmental samples</taxon>
    </lineage>
</organism>
<accession>A0A6J4PT73</accession>
<dbReference type="Pfam" id="PF03780">
    <property type="entry name" value="Asp23"/>
    <property type="match status" value="1"/>
</dbReference>
<evidence type="ECO:0008006" key="4">
    <source>
        <dbReference type="Google" id="ProtNLM"/>
    </source>
</evidence>
<name>A0A6J4PT73_9ACTN</name>
<evidence type="ECO:0000313" key="3">
    <source>
        <dbReference type="EMBL" id="CAA9424630.1"/>
    </source>
</evidence>
<feature type="region of interest" description="Disordered" evidence="2">
    <location>
        <begin position="139"/>
        <end position="163"/>
    </location>
</feature>
<sequence length="163" mass="17558">MSEERTQQQRQQQQDSPLQTERGATRIEDGVVSKIAGIAAQEVDGVRMGGGTSQAIGGLLSSVTGGSTGGGGQSRGVSVEVGEVEAAIDATLTVAYGRSIPQVAEAVRRNIINRVENLVGLNVTEVNIAVNDVFFPEQERQQEQEQQQRQLEQQQSGQEQRVR</sequence>
<feature type="region of interest" description="Disordered" evidence="2">
    <location>
        <begin position="1"/>
        <end position="27"/>
    </location>
</feature>
<dbReference type="InterPro" id="IPR005531">
    <property type="entry name" value="Asp23"/>
</dbReference>
<dbReference type="AlphaFoldDB" id="A0A6J4PT73"/>
<feature type="compositionally biased region" description="Low complexity" evidence="2">
    <location>
        <begin position="144"/>
        <end position="163"/>
    </location>
</feature>
<evidence type="ECO:0000256" key="2">
    <source>
        <dbReference type="SAM" id="MobiDB-lite"/>
    </source>
</evidence>
<comment type="similarity">
    <text evidence="1">Belongs to the asp23 family.</text>
</comment>
<dbReference type="PANTHER" id="PTHR34297">
    <property type="entry name" value="HYPOTHETICAL CYTOSOLIC PROTEIN-RELATED"/>
    <property type="match status" value="1"/>
</dbReference>
<reference evidence="3" key="1">
    <citation type="submission" date="2020-02" db="EMBL/GenBank/DDBJ databases">
        <authorList>
            <person name="Meier V. D."/>
        </authorList>
    </citation>
    <scope>NUCLEOTIDE SEQUENCE</scope>
    <source>
        <strain evidence="3">AVDCRST_MAG78</strain>
    </source>
</reference>